<comment type="caution">
    <text evidence="13">The sequence shown here is derived from an EMBL/GenBank/DDBJ whole genome shotgun (WGS) entry which is preliminary data.</text>
</comment>
<keyword evidence="7" id="KW-0325">Glycoprotein</keyword>
<dbReference type="SUPFAM" id="SSF54373">
    <property type="entry name" value="FAD-linked reductases, C-terminal domain"/>
    <property type="match status" value="1"/>
</dbReference>
<dbReference type="EMBL" id="JAUEPR010000049">
    <property type="protein sequence ID" value="KAK0471537.1"/>
    <property type="molecule type" value="Genomic_DNA"/>
</dbReference>
<evidence type="ECO:0000256" key="10">
    <source>
        <dbReference type="SAM" id="SignalP"/>
    </source>
</evidence>
<dbReference type="InterPro" id="IPR036188">
    <property type="entry name" value="FAD/NAD-bd_sf"/>
</dbReference>
<dbReference type="Proteomes" id="UP001175227">
    <property type="component" value="Unassembled WGS sequence"/>
</dbReference>
<feature type="binding site" evidence="9">
    <location>
        <begin position="562"/>
        <end position="563"/>
    </location>
    <ligand>
        <name>FAD</name>
        <dbReference type="ChEBI" id="CHEBI:57692"/>
    </ligand>
</feature>
<evidence type="ECO:0000313" key="13">
    <source>
        <dbReference type="EMBL" id="KAK0471537.1"/>
    </source>
</evidence>
<keyword evidence="6" id="KW-0560">Oxidoreductase</keyword>
<dbReference type="InterPro" id="IPR012132">
    <property type="entry name" value="GMC_OxRdtase"/>
</dbReference>
<dbReference type="InterPro" id="IPR000172">
    <property type="entry name" value="GMC_OxRdtase_N"/>
</dbReference>
<keyword evidence="4 10" id="KW-0732">Signal</keyword>
<evidence type="ECO:0000256" key="5">
    <source>
        <dbReference type="ARBA" id="ARBA00022827"/>
    </source>
</evidence>
<evidence type="ECO:0000256" key="4">
    <source>
        <dbReference type="ARBA" id="ARBA00022729"/>
    </source>
</evidence>
<dbReference type="Pfam" id="PF05199">
    <property type="entry name" value="GMC_oxred_C"/>
    <property type="match status" value="1"/>
</dbReference>
<evidence type="ECO:0000313" key="14">
    <source>
        <dbReference type="Proteomes" id="UP001175227"/>
    </source>
</evidence>
<evidence type="ECO:0000256" key="7">
    <source>
        <dbReference type="ARBA" id="ARBA00023180"/>
    </source>
</evidence>
<keyword evidence="5 9" id="KW-0274">FAD</keyword>
<feature type="active site" description="Proton donor" evidence="8">
    <location>
        <position position="517"/>
    </location>
</feature>
<feature type="chain" id="PRO_5041208732" evidence="10">
    <location>
        <begin position="16"/>
        <end position="583"/>
    </location>
</feature>
<dbReference type="InterPro" id="IPR007867">
    <property type="entry name" value="GMC_OxRtase_C"/>
</dbReference>
<keyword evidence="3" id="KW-0285">Flavoprotein</keyword>
<evidence type="ECO:0000256" key="1">
    <source>
        <dbReference type="ARBA" id="ARBA00001974"/>
    </source>
</evidence>
<dbReference type="GO" id="GO:0050660">
    <property type="term" value="F:flavin adenine dinucleotide binding"/>
    <property type="evidence" value="ECO:0007669"/>
    <property type="project" value="InterPro"/>
</dbReference>
<comment type="similarity">
    <text evidence="2">Belongs to the GMC oxidoreductase family.</text>
</comment>
<evidence type="ECO:0000256" key="8">
    <source>
        <dbReference type="PIRSR" id="PIRSR000137-1"/>
    </source>
</evidence>
<evidence type="ECO:0000256" key="3">
    <source>
        <dbReference type="ARBA" id="ARBA00022630"/>
    </source>
</evidence>
<name>A0AA39TVU9_9AGAR</name>
<reference evidence="13" key="1">
    <citation type="submission" date="2023-06" db="EMBL/GenBank/DDBJ databases">
        <authorList>
            <consortium name="Lawrence Berkeley National Laboratory"/>
            <person name="Ahrendt S."/>
            <person name="Sahu N."/>
            <person name="Indic B."/>
            <person name="Wong-Bajracharya J."/>
            <person name="Merenyi Z."/>
            <person name="Ke H.-M."/>
            <person name="Monk M."/>
            <person name="Kocsube S."/>
            <person name="Drula E."/>
            <person name="Lipzen A."/>
            <person name="Balint B."/>
            <person name="Henrissat B."/>
            <person name="Andreopoulos B."/>
            <person name="Martin F.M."/>
            <person name="Harder C.B."/>
            <person name="Rigling D."/>
            <person name="Ford K.L."/>
            <person name="Foster G.D."/>
            <person name="Pangilinan J."/>
            <person name="Papanicolaou A."/>
            <person name="Barry K."/>
            <person name="LaButti K."/>
            <person name="Viragh M."/>
            <person name="Koriabine M."/>
            <person name="Yan M."/>
            <person name="Riley R."/>
            <person name="Champramary S."/>
            <person name="Plett K.L."/>
            <person name="Tsai I.J."/>
            <person name="Slot J."/>
            <person name="Sipos G."/>
            <person name="Plett J."/>
            <person name="Nagy L.G."/>
            <person name="Grigoriev I.V."/>
        </authorList>
    </citation>
    <scope>NUCLEOTIDE SEQUENCE</scope>
    <source>
        <strain evidence="13">ICMP 16352</strain>
    </source>
</reference>
<evidence type="ECO:0000259" key="12">
    <source>
        <dbReference type="Pfam" id="PF05199"/>
    </source>
</evidence>
<feature type="binding site" evidence="9">
    <location>
        <position position="256"/>
    </location>
    <ligand>
        <name>FAD</name>
        <dbReference type="ChEBI" id="CHEBI:57692"/>
    </ligand>
</feature>
<accession>A0AA39TVU9</accession>
<dbReference type="SUPFAM" id="SSF51905">
    <property type="entry name" value="FAD/NAD(P)-binding domain"/>
    <property type="match status" value="1"/>
</dbReference>
<feature type="active site" description="Proton acceptor" evidence="8">
    <location>
        <position position="561"/>
    </location>
</feature>
<sequence>MFLLTSLLFLPLCLAVIYETVTDLPTIEYDYIIVGGGTAGNVLANRLTERHDISVLVLEAGRSTADISTSQIPLFCVLRPSMLDWNFTTIPQPGLNNRTIGYNRGFGLGGCSAINVMTYTRGSSEDYDRYARVSGDDGWGWNKMQPYFRKNEHFVASADHHNQTGQYDPAVHGFDGINSVSVAEYPSVIDGRVIQVTKDLPDEFPFNLDYNSGYHLGIGWHQKTVGNGTRSSSETSYLGPEYINRENLHVLVASYVTRILAANGSDVDRKPYFDSVEFTQDAGRTMHTLLARQEIILSAGVIGTPHILLNSGIGKADELSGLGITPIVHLPDVGKNLRDQASMRLTWNVNDTQMIENVYWRSDTLQEDGLAEWQTNRTGFLANPPSNHLGYFRLGDGLMGEESCAGNRTGHYELIFSGGFGNAPVPATGNYLSVMVNVLCPRSHGSVTINSTDPLFPPVIDLNVFNDEQDLVHMMHAIRGAQKFAAAPVWADYILELYTDLGNLEESIRNQTRPAGHSVGTASMSPPNAHWGVVDPDLKLKRAKGVRVADASVLPYVPAGHPQALVYAVAERAADLIKEGQVP</sequence>
<dbReference type="Pfam" id="PF00732">
    <property type="entry name" value="GMC_oxred_N"/>
    <property type="match status" value="1"/>
</dbReference>
<feature type="domain" description="Glucose-methanol-choline oxidoreductase N-terminal" evidence="11">
    <location>
        <begin position="29"/>
        <end position="340"/>
    </location>
</feature>
<gene>
    <name evidence="13" type="ORF">IW261DRAFT_834244</name>
</gene>
<dbReference type="Gene3D" id="3.30.560.10">
    <property type="entry name" value="Glucose Oxidase, domain 3"/>
    <property type="match status" value="1"/>
</dbReference>
<dbReference type="AlphaFoldDB" id="A0AA39TVU9"/>
<dbReference type="PANTHER" id="PTHR11552">
    <property type="entry name" value="GLUCOSE-METHANOL-CHOLINE GMC OXIDOREDUCTASE"/>
    <property type="match status" value="1"/>
</dbReference>
<keyword evidence="14" id="KW-1185">Reference proteome</keyword>
<protein>
    <submittedName>
        <fullName evidence="13">Aryl-alcohol oxidase-like protein</fullName>
    </submittedName>
</protein>
<comment type="cofactor">
    <cofactor evidence="1 9">
        <name>FAD</name>
        <dbReference type="ChEBI" id="CHEBI:57692"/>
    </cofactor>
</comment>
<evidence type="ECO:0000256" key="6">
    <source>
        <dbReference type="ARBA" id="ARBA00023002"/>
    </source>
</evidence>
<proteinExistence type="inferred from homology"/>
<dbReference type="PIRSF" id="PIRSF000137">
    <property type="entry name" value="Alcohol_oxidase"/>
    <property type="match status" value="1"/>
</dbReference>
<dbReference type="PANTHER" id="PTHR11552:SF201">
    <property type="entry name" value="GLUCOSE-METHANOL-CHOLINE OXIDOREDUCTASE N-TERMINAL DOMAIN-CONTAINING PROTEIN"/>
    <property type="match status" value="1"/>
</dbReference>
<dbReference type="Gene3D" id="3.50.50.60">
    <property type="entry name" value="FAD/NAD(P)-binding domain"/>
    <property type="match status" value="1"/>
</dbReference>
<dbReference type="GO" id="GO:0016614">
    <property type="term" value="F:oxidoreductase activity, acting on CH-OH group of donors"/>
    <property type="evidence" value="ECO:0007669"/>
    <property type="project" value="InterPro"/>
</dbReference>
<evidence type="ECO:0000256" key="9">
    <source>
        <dbReference type="PIRSR" id="PIRSR000137-2"/>
    </source>
</evidence>
<evidence type="ECO:0000259" key="11">
    <source>
        <dbReference type="Pfam" id="PF00732"/>
    </source>
</evidence>
<organism evidence="13 14">
    <name type="scientific">Armillaria novae-zelandiae</name>
    <dbReference type="NCBI Taxonomy" id="153914"/>
    <lineage>
        <taxon>Eukaryota</taxon>
        <taxon>Fungi</taxon>
        <taxon>Dikarya</taxon>
        <taxon>Basidiomycota</taxon>
        <taxon>Agaricomycotina</taxon>
        <taxon>Agaricomycetes</taxon>
        <taxon>Agaricomycetidae</taxon>
        <taxon>Agaricales</taxon>
        <taxon>Marasmiineae</taxon>
        <taxon>Physalacriaceae</taxon>
        <taxon>Armillaria</taxon>
    </lineage>
</organism>
<evidence type="ECO:0000256" key="2">
    <source>
        <dbReference type="ARBA" id="ARBA00010790"/>
    </source>
</evidence>
<feature type="signal peptide" evidence="10">
    <location>
        <begin position="1"/>
        <end position="15"/>
    </location>
</feature>
<feature type="domain" description="Glucose-methanol-choline oxidoreductase C-terminal" evidence="12">
    <location>
        <begin position="441"/>
        <end position="570"/>
    </location>
</feature>